<gene>
    <name evidence="1" type="ORF">SBRCBS47491_005352</name>
</gene>
<dbReference type="EMBL" id="CAWUHC010000046">
    <property type="protein sequence ID" value="CAK7223860.1"/>
    <property type="molecule type" value="Genomic_DNA"/>
</dbReference>
<accession>A0ABP0BWT4</accession>
<comment type="caution">
    <text evidence="1">The sequence shown here is derived from an EMBL/GenBank/DDBJ whole genome shotgun (WGS) entry which is preliminary data.</text>
</comment>
<evidence type="ECO:0008006" key="3">
    <source>
        <dbReference type="Google" id="ProtNLM"/>
    </source>
</evidence>
<reference evidence="1 2" key="1">
    <citation type="submission" date="2024-01" db="EMBL/GenBank/DDBJ databases">
        <authorList>
            <person name="Allen C."/>
            <person name="Tagirdzhanova G."/>
        </authorList>
    </citation>
    <scope>NUCLEOTIDE SEQUENCE [LARGE SCALE GENOMIC DNA]</scope>
</reference>
<dbReference type="PANTHER" id="PTHR33875">
    <property type="entry name" value="OS09G0542200 PROTEIN"/>
    <property type="match status" value="1"/>
</dbReference>
<dbReference type="Gene3D" id="3.40.30.10">
    <property type="entry name" value="Glutaredoxin"/>
    <property type="match status" value="1"/>
</dbReference>
<name>A0ABP0BWT4_9PEZI</name>
<evidence type="ECO:0000313" key="1">
    <source>
        <dbReference type="EMBL" id="CAK7223860.1"/>
    </source>
</evidence>
<sequence>MACPPHLQFTVLGQGPTTVEIYLGMICPASKRALRTISNCIVPEVIEGGKYFGQVRLLFRLAPHVWHPQGCYVAEHLLGFGRAFCTKPAINERLWFNCFREYMERQREFFDHRVQDESPNSIKERLSIIAGEVVEKAGLMTKEEGAQVMRETLPLNDFRYGGTPLIFDTKYFSRLVRQNGVYAVPTVCVNGVQDYDATSQWSEEQWVEWFERQIAPPNIGVAPQLPPESPPIKFATLAMK</sequence>
<dbReference type="PANTHER" id="PTHR33875:SF2">
    <property type="entry name" value="ACR183CP"/>
    <property type="match status" value="1"/>
</dbReference>
<organism evidence="1 2">
    <name type="scientific">Sporothrix bragantina</name>
    <dbReference type="NCBI Taxonomy" id="671064"/>
    <lineage>
        <taxon>Eukaryota</taxon>
        <taxon>Fungi</taxon>
        <taxon>Dikarya</taxon>
        <taxon>Ascomycota</taxon>
        <taxon>Pezizomycotina</taxon>
        <taxon>Sordariomycetes</taxon>
        <taxon>Sordariomycetidae</taxon>
        <taxon>Ophiostomatales</taxon>
        <taxon>Ophiostomataceae</taxon>
        <taxon>Sporothrix</taxon>
    </lineage>
</organism>
<evidence type="ECO:0000313" key="2">
    <source>
        <dbReference type="Proteomes" id="UP001642406"/>
    </source>
</evidence>
<proteinExistence type="predicted"/>
<keyword evidence="2" id="KW-1185">Reference proteome</keyword>
<dbReference type="Proteomes" id="UP001642406">
    <property type="component" value="Unassembled WGS sequence"/>
</dbReference>
<protein>
    <recommendedName>
        <fullName evidence="3">Thioredoxin-like fold domain-containing protein</fullName>
    </recommendedName>
</protein>